<keyword evidence="1 2" id="KW-0704">Schiff base</keyword>
<feature type="active site" description="Nucleophile" evidence="2">
    <location>
        <position position="10"/>
    </location>
</feature>
<accession>A0A2N9DTY9</accession>
<evidence type="ECO:0000256" key="1">
    <source>
        <dbReference type="ARBA" id="ARBA00023270"/>
    </source>
</evidence>
<sequence>MSQIKCVIFDWAGTTVDFGSLDPVMAFQAAFEKAGIPVSSAAIRQDMGIEKHEHIAQLCQQPAIQTAWQTRYHRLPTIEDQQTLFNDFETALLKRLSEQTQLTPFVLETQANLRQQHIQIATTTGYTRPMLTLVAQQAAKLGYQPDLMCSKEDVAQGRPSPAMINHIRQTLQLPDSQAVIKVGDTVVDMLEGQNAGVITVGVLESSSLVGLSVDELAALSPDQRTALLDQAKQTLLANGADAVILNLSELAPLIASYQNTAVQEGQ</sequence>
<dbReference type="InterPro" id="IPR023214">
    <property type="entry name" value="HAD_sf"/>
</dbReference>
<dbReference type="SFLD" id="SFLDS00003">
    <property type="entry name" value="Haloacid_Dehalogenase"/>
    <property type="match status" value="1"/>
</dbReference>
<dbReference type="GO" id="GO:0005829">
    <property type="term" value="C:cytosol"/>
    <property type="evidence" value="ECO:0007669"/>
    <property type="project" value="TreeGrafter"/>
</dbReference>
<comment type="subunit">
    <text evidence="2">Homodimer.</text>
</comment>
<keyword evidence="2" id="KW-0460">Magnesium</keyword>
<proteinExistence type="inferred from homology"/>
<evidence type="ECO:0000313" key="3">
    <source>
        <dbReference type="EMBL" id="SPC37058.1"/>
    </source>
</evidence>
<dbReference type="InterPro" id="IPR050155">
    <property type="entry name" value="HAD-like_hydrolase_sf"/>
</dbReference>
<dbReference type="Gene3D" id="3.40.50.1000">
    <property type="entry name" value="HAD superfamily/HAD-like"/>
    <property type="match status" value="1"/>
</dbReference>
<dbReference type="RefSeq" id="WP_056950252.1">
    <property type="nucleotide sequence ID" value="NZ_CBCPIL010000045.1"/>
</dbReference>
<dbReference type="PANTHER" id="PTHR43434:SF19">
    <property type="entry name" value="PHOSPHONOACETALDEHYDE HYDROLASE"/>
    <property type="match status" value="1"/>
</dbReference>
<name>A0A2N9DTY9_9LACO</name>
<gene>
    <name evidence="2 3" type="primary">phnX</name>
    <name evidence="3" type="ORF">LFUMFP_130147</name>
</gene>
<comment type="catalytic activity">
    <reaction evidence="2">
        <text>phosphonoacetaldehyde + H2O = acetaldehyde + phosphate + H(+)</text>
        <dbReference type="Rhea" id="RHEA:18905"/>
        <dbReference type="ChEBI" id="CHEBI:15343"/>
        <dbReference type="ChEBI" id="CHEBI:15377"/>
        <dbReference type="ChEBI" id="CHEBI:15378"/>
        <dbReference type="ChEBI" id="CHEBI:43474"/>
        <dbReference type="ChEBI" id="CHEBI:58383"/>
        <dbReference type="EC" id="3.11.1.1"/>
    </reaction>
</comment>
<dbReference type="GO" id="GO:0050194">
    <property type="term" value="F:phosphonoacetaldehyde hydrolase activity"/>
    <property type="evidence" value="ECO:0007669"/>
    <property type="project" value="UniProtKB-UniRule"/>
</dbReference>
<dbReference type="HAMAP" id="MF_01375">
    <property type="entry name" value="PhnX"/>
    <property type="match status" value="1"/>
</dbReference>
<dbReference type="Gene3D" id="1.10.150.240">
    <property type="entry name" value="Putative phosphatase, domain 2"/>
    <property type="match status" value="1"/>
</dbReference>
<dbReference type="PANTHER" id="PTHR43434">
    <property type="entry name" value="PHOSPHOGLYCOLATE PHOSPHATASE"/>
    <property type="match status" value="1"/>
</dbReference>
<keyword evidence="2" id="KW-0479">Metal-binding</keyword>
<keyword evidence="4" id="KW-1185">Reference proteome</keyword>
<comment type="cofactor">
    <cofactor evidence="2">
        <name>Mg(2+)</name>
        <dbReference type="ChEBI" id="CHEBI:18420"/>
    </cofactor>
    <text evidence="2">Binds 1 Mg(2+) ion per subunit.</text>
</comment>
<dbReference type="AlphaFoldDB" id="A0A2N9DTY9"/>
<dbReference type="Proteomes" id="UP000238739">
    <property type="component" value="Unassembled WGS sequence"/>
</dbReference>
<protein>
    <recommendedName>
        <fullName evidence="2">Phosphonoacetaldehyde hydrolase</fullName>
        <shortName evidence="2">Phosphonatase</shortName>
        <ecNumber evidence="2">3.11.1.1</ecNumber>
    </recommendedName>
    <alternativeName>
        <fullName evidence="2">Phosphonoacetaldehyde phosphonohydrolase</fullName>
    </alternativeName>
</protein>
<feature type="binding site" evidence="2">
    <location>
        <position position="12"/>
    </location>
    <ligand>
        <name>Mg(2+)</name>
        <dbReference type="ChEBI" id="CHEBI:18420"/>
    </ligand>
</feature>
<keyword evidence="2 3" id="KW-0378">Hydrolase</keyword>
<dbReference type="GO" id="GO:0019700">
    <property type="term" value="P:organic phosphonate catabolic process"/>
    <property type="evidence" value="ECO:0007669"/>
    <property type="project" value="InterPro"/>
</dbReference>
<dbReference type="GO" id="GO:0000287">
    <property type="term" value="F:magnesium ion binding"/>
    <property type="evidence" value="ECO:0007669"/>
    <property type="project" value="UniProtKB-UniRule"/>
</dbReference>
<dbReference type="Pfam" id="PF00702">
    <property type="entry name" value="Hydrolase"/>
    <property type="match status" value="1"/>
</dbReference>
<feature type="binding site" evidence="2">
    <location>
        <position position="10"/>
    </location>
    <ligand>
        <name>Mg(2+)</name>
        <dbReference type="ChEBI" id="CHEBI:18420"/>
    </ligand>
</feature>
<dbReference type="InterPro" id="IPR006323">
    <property type="entry name" value="Phosphonoacetald_hydro"/>
</dbReference>
<feature type="active site" description="Schiff-base intermediate with substrate" evidence="2">
    <location>
        <position position="51"/>
    </location>
</feature>
<organism evidence="3 4">
    <name type="scientific">Latilactobacillus fuchuensis</name>
    <dbReference type="NCBI Taxonomy" id="164393"/>
    <lineage>
        <taxon>Bacteria</taxon>
        <taxon>Bacillati</taxon>
        <taxon>Bacillota</taxon>
        <taxon>Bacilli</taxon>
        <taxon>Lactobacillales</taxon>
        <taxon>Lactobacillaceae</taxon>
        <taxon>Latilactobacillus</taxon>
    </lineage>
</organism>
<dbReference type="EC" id="3.11.1.1" evidence="2"/>
<dbReference type="GO" id="GO:0006281">
    <property type="term" value="P:DNA repair"/>
    <property type="evidence" value="ECO:0007669"/>
    <property type="project" value="TreeGrafter"/>
</dbReference>
<evidence type="ECO:0000313" key="4">
    <source>
        <dbReference type="Proteomes" id="UP000238739"/>
    </source>
</evidence>
<reference evidence="3" key="1">
    <citation type="submission" date="2018-01" db="EMBL/GenBank/DDBJ databases">
        <authorList>
            <person name="Chaillou S."/>
        </authorList>
    </citation>
    <scope>NUCLEOTIDE SEQUENCE [LARGE SCALE GENOMIC DNA]</scope>
    <source>
        <strain evidence="3">MFPC41A2801</strain>
    </source>
</reference>
<comment type="similarity">
    <text evidence="2">Belongs to the HAD-like hydrolase superfamily. PhnX family.</text>
</comment>
<dbReference type="InterPro" id="IPR023198">
    <property type="entry name" value="PGP-like_dom2"/>
</dbReference>
<evidence type="ECO:0000256" key="2">
    <source>
        <dbReference type="HAMAP-Rule" id="MF_01375"/>
    </source>
</evidence>
<dbReference type="GO" id="GO:0008967">
    <property type="term" value="F:phosphoglycolate phosphatase activity"/>
    <property type="evidence" value="ECO:0007669"/>
    <property type="project" value="TreeGrafter"/>
</dbReference>
<comment type="caution">
    <text evidence="3">The sequence shown here is derived from an EMBL/GenBank/DDBJ whole genome shotgun (WGS) entry which is preliminary data.</text>
</comment>
<dbReference type="InterPro" id="IPR036412">
    <property type="entry name" value="HAD-like_sf"/>
</dbReference>
<feature type="binding site" evidence="2">
    <location>
        <position position="184"/>
    </location>
    <ligand>
        <name>Mg(2+)</name>
        <dbReference type="ChEBI" id="CHEBI:18420"/>
    </ligand>
</feature>
<dbReference type="SUPFAM" id="SSF56784">
    <property type="entry name" value="HAD-like"/>
    <property type="match status" value="1"/>
</dbReference>
<dbReference type="NCBIfam" id="TIGR01422">
    <property type="entry name" value="phosphonatase"/>
    <property type="match status" value="1"/>
</dbReference>
<dbReference type="SFLD" id="SFLDG01129">
    <property type="entry name" value="C1.5:_HAD__Beta-PGM__Phosphata"/>
    <property type="match status" value="1"/>
</dbReference>
<comment type="function">
    <text evidence="2">Involved in phosphonate degradation.</text>
</comment>
<dbReference type="EMBL" id="OGVC01000005">
    <property type="protein sequence ID" value="SPC37058.1"/>
    <property type="molecule type" value="Genomic_DNA"/>
</dbReference>